<keyword evidence="7" id="KW-0543">Viral nucleoprotein</keyword>
<keyword evidence="11" id="KW-1185">Reference proteome</keyword>
<protein>
    <recommendedName>
        <fullName evidence="3">Nucleoprotein</fullName>
    </recommendedName>
    <alternativeName>
        <fullName evidence="9">Nucleocapsid protein</fullName>
    </alternativeName>
</protein>
<evidence type="ECO:0000256" key="3">
    <source>
        <dbReference type="ARBA" id="ARBA00014389"/>
    </source>
</evidence>
<sequence length="257" mass="28199">MTTANSVYTMIASADTTGIETFTTLFAYEGFNPEMVHEHFAKIMNEQSITQGEFTNDMRALITLGAMKGNYTLKNAGKISQTGKDKADALYKKYQLKQGSLGNDKKAIILPRVLSAFPELTTKVIMRVEDRNFSTLTNKLPKFIKNPVFPAIIPKSLDGNCVSTLLWLYSVYSAEQSLVISEIKDLNKAYTAQKGFAVIAFNSSVPPEPTRVRMFKAAIDDIVQAVSDHKDLDAGQVPSNKVGAAEIRSAINALAAF</sequence>
<dbReference type="GO" id="GO:0019013">
    <property type="term" value="C:viral nucleocapsid"/>
    <property type="evidence" value="ECO:0007669"/>
    <property type="project" value="UniProtKB-KW"/>
</dbReference>
<keyword evidence="4" id="KW-0167">Capsid protein</keyword>
<dbReference type="GO" id="GO:0030430">
    <property type="term" value="C:host cell cytoplasm"/>
    <property type="evidence" value="ECO:0007669"/>
    <property type="project" value="UniProtKB-SubCell"/>
</dbReference>
<evidence type="ECO:0000256" key="5">
    <source>
        <dbReference type="ARBA" id="ARBA00022844"/>
    </source>
</evidence>
<evidence type="ECO:0000256" key="8">
    <source>
        <dbReference type="ARBA" id="ARBA00023200"/>
    </source>
</evidence>
<keyword evidence="5" id="KW-0946">Virion</keyword>
<reference evidence="10 11" key="1">
    <citation type="journal article" date="2020" name="Ann. Appl. Biol.">
        <title>Putative new plant viruses associated with Plasmopara viticola-infected grapevine samples.</title>
        <authorList>
            <person name="Chiapello M."/>
            <person name="Rodriguez-Romero J."/>
            <person name="Nerva L."/>
            <person name="Forgia M."/>
            <person name="Chitarra W."/>
            <person name="Ayllon M.A."/>
            <person name="Turina M."/>
        </authorList>
    </citation>
    <scope>NUCLEOTIDE SEQUENCE [LARGE SCALE GENOMIC DNA]</scope>
    <source>
        <strain evidence="10">DMG 86</strain>
    </source>
</reference>
<dbReference type="InterPro" id="IPR009522">
    <property type="entry name" value="Capsid_Phlebovir/Tenuivir"/>
</dbReference>
<evidence type="ECO:0000256" key="4">
    <source>
        <dbReference type="ARBA" id="ARBA00022561"/>
    </source>
</evidence>
<comment type="subcellular location">
    <subcellularLocation>
        <location evidence="1">Host cytoplasm</location>
    </subcellularLocation>
    <subcellularLocation>
        <location evidence="2">Virion</location>
    </subcellularLocation>
</comment>
<dbReference type="Pfam" id="PF05733">
    <property type="entry name" value="Tenui_N"/>
    <property type="match status" value="1"/>
</dbReference>
<dbReference type="KEGG" id="vg:80550672"/>
<dbReference type="RefSeq" id="YP_010840130.1">
    <property type="nucleotide sequence ID" value="NC_078436.1"/>
</dbReference>
<accession>A0A6G7M506</accession>
<dbReference type="GeneID" id="80550672"/>
<evidence type="ECO:0000256" key="7">
    <source>
        <dbReference type="ARBA" id="ARBA00023086"/>
    </source>
</evidence>
<evidence type="ECO:0000313" key="10">
    <source>
        <dbReference type="EMBL" id="QIJ25709.1"/>
    </source>
</evidence>
<dbReference type="GO" id="GO:0003723">
    <property type="term" value="F:RNA binding"/>
    <property type="evidence" value="ECO:0007669"/>
    <property type="project" value="UniProtKB-KW"/>
</dbReference>
<keyword evidence="8" id="KW-1035">Host cytoplasm</keyword>
<keyword evidence="6" id="KW-0694">RNA-binding</keyword>
<proteinExistence type="predicted"/>
<evidence type="ECO:0000256" key="9">
    <source>
        <dbReference type="ARBA" id="ARBA00033344"/>
    </source>
</evidence>
<evidence type="ECO:0000256" key="2">
    <source>
        <dbReference type="ARBA" id="ARBA00004328"/>
    </source>
</evidence>
<name>A0A6G7M506_9VIRU</name>
<dbReference type="EMBL" id="MN520756">
    <property type="protein sequence ID" value="QIJ25709.1"/>
    <property type="molecule type" value="Genomic_RNA"/>
</dbReference>
<organism evidence="10 11">
    <name type="scientific">Grapevine associated cogu-like virus 2</name>
    <dbReference type="NCBI Taxonomy" id="2716184"/>
    <lineage>
        <taxon>Viruses</taxon>
        <taxon>Riboviria</taxon>
        <taxon>Orthornavirae</taxon>
        <taxon>Negarnaviricota</taxon>
        <taxon>Polyploviricotina</taxon>
        <taxon>Bunyaviricetes</taxon>
        <taxon>Hareavirales</taxon>
        <taxon>Phenuiviridae</taxon>
        <taxon>Laulavirus</taxon>
        <taxon>Laulavirus alphaviticulum</taxon>
    </lineage>
</organism>
<evidence type="ECO:0000313" key="11">
    <source>
        <dbReference type="Proteomes" id="UP000680044"/>
    </source>
</evidence>
<dbReference type="Proteomes" id="UP000680044">
    <property type="component" value="Genome"/>
</dbReference>
<evidence type="ECO:0000256" key="6">
    <source>
        <dbReference type="ARBA" id="ARBA00022884"/>
    </source>
</evidence>
<evidence type="ECO:0000256" key="1">
    <source>
        <dbReference type="ARBA" id="ARBA00004192"/>
    </source>
</evidence>